<dbReference type="EMBL" id="AVOT02000088">
    <property type="protein sequence ID" value="MBW0460980.1"/>
    <property type="molecule type" value="Genomic_DNA"/>
</dbReference>
<dbReference type="AlphaFoldDB" id="A0A9Q3B9I4"/>
<protein>
    <submittedName>
        <fullName evidence="1">Uncharacterized protein</fullName>
    </submittedName>
</protein>
<evidence type="ECO:0000313" key="1">
    <source>
        <dbReference type="EMBL" id="MBW0460980.1"/>
    </source>
</evidence>
<comment type="caution">
    <text evidence="1">The sequence shown here is derived from an EMBL/GenBank/DDBJ whole genome shotgun (WGS) entry which is preliminary data.</text>
</comment>
<evidence type="ECO:0000313" key="2">
    <source>
        <dbReference type="Proteomes" id="UP000765509"/>
    </source>
</evidence>
<proteinExistence type="predicted"/>
<dbReference type="OrthoDB" id="2507294at2759"/>
<gene>
    <name evidence="1" type="ORF">O181_000695</name>
</gene>
<name>A0A9Q3B9I4_9BASI</name>
<organism evidence="1 2">
    <name type="scientific">Austropuccinia psidii MF-1</name>
    <dbReference type="NCBI Taxonomy" id="1389203"/>
    <lineage>
        <taxon>Eukaryota</taxon>
        <taxon>Fungi</taxon>
        <taxon>Dikarya</taxon>
        <taxon>Basidiomycota</taxon>
        <taxon>Pucciniomycotina</taxon>
        <taxon>Pucciniomycetes</taxon>
        <taxon>Pucciniales</taxon>
        <taxon>Sphaerophragmiaceae</taxon>
        <taxon>Austropuccinia</taxon>
    </lineage>
</organism>
<reference evidence="1" key="1">
    <citation type="submission" date="2021-03" db="EMBL/GenBank/DDBJ databases">
        <title>Draft genome sequence of rust myrtle Austropuccinia psidii MF-1, a brazilian biotype.</title>
        <authorList>
            <person name="Quecine M.C."/>
            <person name="Pachon D.M.R."/>
            <person name="Bonatelli M.L."/>
            <person name="Correr F.H."/>
            <person name="Franceschini L.M."/>
            <person name="Leite T.F."/>
            <person name="Margarido G.R.A."/>
            <person name="Almeida C.A."/>
            <person name="Ferrarezi J.A."/>
            <person name="Labate C.A."/>
        </authorList>
    </citation>
    <scope>NUCLEOTIDE SEQUENCE</scope>
    <source>
        <strain evidence="1">MF-1</strain>
    </source>
</reference>
<accession>A0A9Q3B9I4</accession>
<sequence length="111" mass="12757">MENAFEIAIFSSEKDKQLTWFLKKKDRLLALHPDMSELMINMRILRKGGGELEHAIKCICIEPCSTEQYMNAMGDNITRKIIGKTLIKNPMEAKMTPTISREDKKPVLKCD</sequence>
<keyword evidence="2" id="KW-1185">Reference proteome</keyword>
<dbReference type="Proteomes" id="UP000765509">
    <property type="component" value="Unassembled WGS sequence"/>
</dbReference>